<feature type="transmembrane region" description="Helical" evidence="6">
    <location>
        <begin position="329"/>
        <end position="359"/>
    </location>
</feature>
<keyword evidence="9" id="KW-1185">Reference proteome</keyword>
<keyword evidence="4 6" id="KW-0472">Membrane</keyword>
<dbReference type="AlphaFoldDB" id="A0AAV4HDR2"/>
<dbReference type="InterPro" id="IPR013057">
    <property type="entry name" value="AA_transpt_TM"/>
</dbReference>
<feature type="transmembrane region" description="Helical" evidence="6">
    <location>
        <begin position="189"/>
        <end position="206"/>
    </location>
</feature>
<keyword evidence="2 6" id="KW-0812">Transmembrane</keyword>
<organism evidence="8 9">
    <name type="scientific">Elysia marginata</name>
    <dbReference type="NCBI Taxonomy" id="1093978"/>
    <lineage>
        <taxon>Eukaryota</taxon>
        <taxon>Metazoa</taxon>
        <taxon>Spiralia</taxon>
        <taxon>Lophotrochozoa</taxon>
        <taxon>Mollusca</taxon>
        <taxon>Gastropoda</taxon>
        <taxon>Heterobranchia</taxon>
        <taxon>Euthyneura</taxon>
        <taxon>Panpulmonata</taxon>
        <taxon>Sacoglossa</taxon>
        <taxon>Placobranchoidea</taxon>
        <taxon>Plakobranchidae</taxon>
        <taxon>Elysia</taxon>
    </lineage>
</organism>
<feature type="transmembrane region" description="Helical" evidence="6">
    <location>
        <begin position="152"/>
        <end position="173"/>
    </location>
</feature>
<feature type="transmembrane region" description="Helical" evidence="6">
    <location>
        <begin position="255"/>
        <end position="273"/>
    </location>
</feature>
<dbReference type="Pfam" id="PF01490">
    <property type="entry name" value="Aa_trans"/>
    <property type="match status" value="1"/>
</dbReference>
<dbReference type="GO" id="GO:0015179">
    <property type="term" value="F:L-amino acid transmembrane transporter activity"/>
    <property type="evidence" value="ECO:0007669"/>
    <property type="project" value="TreeGrafter"/>
</dbReference>
<proteinExistence type="predicted"/>
<feature type="domain" description="Amino acid transporter transmembrane" evidence="7">
    <location>
        <begin position="153"/>
        <end position="461"/>
    </location>
</feature>
<dbReference type="Proteomes" id="UP000762676">
    <property type="component" value="Unassembled WGS sequence"/>
</dbReference>
<evidence type="ECO:0000256" key="4">
    <source>
        <dbReference type="ARBA" id="ARBA00023136"/>
    </source>
</evidence>
<dbReference type="PANTHER" id="PTHR22950:SF349">
    <property type="entry name" value="AMINO ACID TRANSPORTER TRANSMEMBRANE DOMAIN-CONTAINING PROTEIN"/>
    <property type="match status" value="1"/>
</dbReference>
<name>A0AAV4HDR2_9GAST</name>
<feature type="region of interest" description="Disordered" evidence="5">
    <location>
        <begin position="65"/>
        <end position="87"/>
    </location>
</feature>
<evidence type="ECO:0000313" key="8">
    <source>
        <dbReference type="EMBL" id="GFR96353.1"/>
    </source>
</evidence>
<evidence type="ECO:0000256" key="5">
    <source>
        <dbReference type="SAM" id="MobiDB-lite"/>
    </source>
</evidence>
<evidence type="ECO:0000313" key="9">
    <source>
        <dbReference type="Proteomes" id="UP000762676"/>
    </source>
</evidence>
<dbReference type="GO" id="GO:0005774">
    <property type="term" value="C:vacuolar membrane"/>
    <property type="evidence" value="ECO:0007669"/>
    <property type="project" value="TreeGrafter"/>
</dbReference>
<keyword evidence="3 6" id="KW-1133">Transmembrane helix</keyword>
<comment type="subcellular location">
    <subcellularLocation>
        <location evidence="1">Membrane</location>
        <topology evidence="1">Multi-pass membrane protein</topology>
    </subcellularLocation>
</comment>
<evidence type="ECO:0000256" key="1">
    <source>
        <dbReference type="ARBA" id="ARBA00004141"/>
    </source>
</evidence>
<reference evidence="8 9" key="1">
    <citation type="journal article" date="2021" name="Elife">
        <title>Chloroplast acquisition without the gene transfer in kleptoplastic sea slugs, Plakobranchus ocellatus.</title>
        <authorList>
            <person name="Maeda T."/>
            <person name="Takahashi S."/>
            <person name="Yoshida T."/>
            <person name="Shimamura S."/>
            <person name="Takaki Y."/>
            <person name="Nagai Y."/>
            <person name="Toyoda A."/>
            <person name="Suzuki Y."/>
            <person name="Arimoto A."/>
            <person name="Ishii H."/>
            <person name="Satoh N."/>
            <person name="Nishiyama T."/>
            <person name="Hasebe M."/>
            <person name="Maruyama T."/>
            <person name="Minagawa J."/>
            <person name="Obokata J."/>
            <person name="Shigenobu S."/>
        </authorList>
    </citation>
    <scope>NUCLEOTIDE SEQUENCE [LARGE SCALE GENOMIC DNA]</scope>
</reference>
<accession>A0AAV4HDR2</accession>
<feature type="transmembrane region" description="Helical" evidence="6">
    <location>
        <begin position="406"/>
        <end position="431"/>
    </location>
</feature>
<dbReference type="PANTHER" id="PTHR22950">
    <property type="entry name" value="AMINO ACID TRANSPORTER"/>
    <property type="match status" value="1"/>
</dbReference>
<dbReference type="EMBL" id="BMAT01012661">
    <property type="protein sequence ID" value="GFR96353.1"/>
    <property type="molecule type" value="Genomic_DNA"/>
</dbReference>
<evidence type="ECO:0000256" key="2">
    <source>
        <dbReference type="ARBA" id="ARBA00022692"/>
    </source>
</evidence>
<comment type="caution">
    <text evidence="8">The sequence shown here is derived from an EMBL/GenBank/DDBJ whole genome shotgun (WGS) entry which is preliminary data.</text>
</comment>
<evidence type="ECO:0000259" key="7">
    <source>
        <dbReference type="Pfam" id="PF01490"/>
    </source>
</evidence>
<gene>
    <name evidence="8" type="ORF">ElyMa_006295500</name>
</gene>
<feature type="transmembrane region" description="Helical" evidence="6">
    <location>
        <begin position="213"/>
        <end position="235"/>
    </location>
</feature>
<feature type="transmembrane region" description="Helical" evidence="6">
    <location>
        <begin position="443"/>
        <end position="465"/>
    </location>
</feature>
<sequence>MGEETSSGFSSGHINSRLIFSAEDIPQSTRWESQNETGKNFEIPHSEKETGFYHDRGAEFSWSVPRASGRTDRNRQRYRKQNRSTQTRGLWDSARSFLQSDKVWLTTHSTVEVQPTDVHFKCSNAQTFMNLIKGSTGTGILTLPLAFMNAGLWALIYVMQCSFCCVFIVWMAVNVKNVLDQAWPDSPDVRVYEFVIFLLLLPYVMISDLRILSIFSALANVLYMVSLVIICQFLFQDLPDASKRPGFKSWGNMPLFLGAAVYCFECICLVIPLRGRMRREEDMGGWTGLLTLTETVVVAVDTAIGFYGYLKFGESTASTITLNLPQGRWLYRSVTLMFAASVFFSLAVQFYVPVAVLWPAVDAWLTKHWSSGYNRTLAECLTRAGLLTFILIFAVLVPHIDLLVELIGSLFGCLLSMIVPALVEIIIMCGVTELNFWTLSKDIIIIFVGVSGMVCGTYTSMLDIIESF</sequence>
<evidence type="ECO:0000256" key="3">
    <source>
        <dbReference type="ARBA" id="ARBA00022989"/>
    </source>
</evidence>
<feature type="transmembrane region" description="Helical" evidence="6">
    <location>
        <begin position="380"/>
        <end position="400"/>
    </location>
</feature>
<evidence type="ECO:0000256" key="6">
    <source>
        <dbReference type="SAM" id="Phobius"/>
    </source>
</evidence>
<protein>
    <submittedName>
        <fullName evidence="8">Proton-coupled amino acid transporter</fullName>
    </submittedName>
</protein>